<evidence type="ECO:0000313" key="5">
    <source>
        <dbReference type="EMBL" id="CAE4607186.1"/>
    </source>
</evidence>
<feature type="compositionally biased region" description="Acidic residues" evidence="3">
    <location>
        <begin position="243"/>
        <end position="261"/>
    </location>
</feature>
<feature type="compositionally biased region" description="Low complexity" evidence="3">
    <location>
        <begin position="353"/>
        <end position="371"/>
    </location>
</feature>
<feature type="region of interest" description="Disordered" evidence="3">
    <location>
        <begin position="430"/>
        <end position="467"/>
    </location>
</feature>
<evidence type="ECO:0000256" key="2">
    <source>
        <dbReference type="ARBA" id="ARBA00022803"/>
    </source>
</evidence>
<feature type="chain" id="PRO_5030877908" evidence="4">
    <location>
        <begin position="17"/>
        <end position="609"/>
    </location>
</feature>
<feature type="compositionally biased region" description="Low complexity" evidence="3">
    <location>
        <begin position="90"/>
        <end position="99"/>
    </location>
</feature>
<evidence type="ECO:0000256" key="3">
    <source>
        <dbReference type="SAM" id="MobiDB-lite"/>
    </source>
</evidence>
<feature type="compositionally biased region" description="Basic residues" evidence="3">
    <location>
        <begin position="443"/>
        <end position="461"/>
    </location>
</feature>
<dbReference type="EMBL" id="HBNS01018694">
    <property type="protein sequence ID" value="CAE4607186.1"/>
    <property type="molecule type" value="Transcribed_RNA"/>
</dbReference>
<dbReference type="InterPro" id="IPR011990">
    <property type="entry name" value="TPR-like_helical_dom_sf"/>
</dbReference>
<proteinExistence type="predicted"/>
<feature type="signal peptide" evidence="4">
    <location>
        <begin position="1"/>
        <end position="16"/>
    </location>
</feature>
<name>A0A7S4R8W9_9STRA</name>
<sequence length="609" mass="65629">MTMLLVSFILIISCHEFITIKSIGYMVGATSSSSSSLTISPLSPPFRTFGCVTMIPRGGGDKNNESEDEGDGEEEVVVAHEKDESENDETTTTTVVNELDSTDAAAAAVDETNTKEEGEDKADDSPTNDNNDKTAKENDDENTIWTKRSEASNLRILGKQHHDSGELSEAASTFREAATVLQCAMERHLDTSKTTDSEQRELVEEYATCRLHEALCHLKAGEFTSCVESCTDVLEDGVQVAVVEDESESEEEEESDDDDENETKKLKTKIQIIQNAPSSTTAISAITSPAVRARAYHRRAKARLELNDTIGALDDARSAAFLGDRNAVALYGRLMREKQQGTTNGFGDSSSLLNSLTSSSSSSPTVSSLLSGFMDQNGNDNGGGGGVDPTAAILGSLLNSGSSSSSGDSPLGALGQLASAFGAAAPSNSANNLLGENSELNKKRTKSSSKRRRRKSKRNKNKKPDTLAKSILTKLSKRIEDKSTQELICRYLQNTNKQQIMSYSTMAGLTISEPTAEKIASVATTITPAKIDKGVKRTKRILLVVSVLRKVLKVIQQYKHLIVLWFLLGWIRSACVRPYPVNKKKVIKAAAAAATGGDAVQAAANFFIF</sequence>
<dbReference type="SUPFAM" id="SSF48452">
    <property type="entry name" value="TPR-like"/>
    <property type="match status" value="1"/>
</dbReference>
<feature type="region of interest" description="Disordered" evidence="3">
    <location>
        <begin position="53"/>
        <end position="147"/>
    </location>
</feature>
<feature type="region of interest" description="Disordered" evidence="3">
    <location>
        <begin position="353"/>
        <end position="387"/>
    </location>
</feature>
<feature type="region of interest" description="Disordered" evidence="3">
    <location>
        <begin position="243"/>
        <end position="265"/>
    </location>
</feature>
<keyword evidence="1" id="KW-0677">Repeat</keyword>
<accession>A0A7S4R8W9</accession>
<evidence type="ECO:0000256" key="1">
    <source>
        <dbReference type="ARBA" id="ARBA00022737"/>
    </source>
</evidence>
<gene>
    <name evidence="5" type="ORF">DBRI00130_LOCUS14910</name>
</gene>
<keyword evidence="4" id="KW-0732">Signal</keyword>
<feature type="compositionally biased region" description="Acidic residues" evidence="3">
    <location>
        <begin position="66"/>
        <end position="76"/>
    </location>
</feature>
<dbReference type="PANTHER" id="PTHR11242">
    <property type="entry name" value="ARYL HYDROCARBON RECEPTOR INTERACTING PROTEIN RELATED"/>
    <property type="match status" value="1"/>
</dbReference>
<organism evidence="5">
    <name type="scientific">Ditylum brightwellii</name>
    <dbReference type="NCBI Taxonomy" id="49249"/>
    <lineage>
        <taxon>Eukaryota</taxon>
        <taxon>Sar</taxon>
        <taxon>Stramenopiles</taxon>
        <taxon>Ochrophyta</taxon>
        <taxon>Bacillariophyta</taxon>
        <taxon>Mediophyceae</taxon>
        <taxon>Lithodesmiophycidae</taxon>
        <taxon>Lithodesmiales</taxon>
        <taxon>Lithodesmiaceae</taxon>
        <taxon>Ditylum</taxon>
    </lineage>
</organism>
<evidence type="ECO:0000256" key="4">
    <source>
        <dbReference type="SAM" id="SignalP"/>
    </source>
</evidence>
<dbReference type="InterPro" id="IPR039663">
    <property type="entry name" value="AIP/AIPL1/TTC9"/>
</dbReference>
<dbReference type="Gene3D" id="1.25.40.10">
    <property type="entry name" value="Tetratricopeptide repeat domain"/>
    <property type="match status" value="1"/>
</dbReference>
<dbReference type="PANTHER" id="PTHR11242:SF0">
    <property type="entry name" value="TPR_REGION DOMAIN-CONTAINING PROTEIN"/>
    <property type="match status" value="1"/>
</dbReference>
<protein>
    <submittedName>
        <fullName evidence="5">Uncharacterized protein</fullName>
    </submittedName>
</protein>
<keyword evidence="2" id="KW-0802">TPR repeat</keyword>
<dbReference type="AlphaFoldDB" id="A0A7S4R8W9"/>
<reference evidence="5" key="1">
    <citation type="submission" date="2021-01" db="EMBL/GenBank/DDBJ databases">
        <authorList>
            <person name="Corre E."/>
            <person name="Pelletier E."/>
            <person name="Niang G."/>
            <person name="Scheremetjew M."/>
            <person name="Finn R."/>
            <person name="Kale V."/>
            <person name="Holt S."/>
            <person name="Cochrane G."/>
            <person name="Meng A."/>
            <person name="Brown T."/>
            <person name="Cohen L."/>
        </authorList>
    </citation>
    <scope>NUCLEOTIDE SEQUENCE</scope>
    <source>
        <strain evidence="5">GSO104</strain>
    </source>
</reference>